<dbReference type="AlphaFoldDB" id="A0AAN8E5K8"/>
<reference evidence="2 3" key="1">
    <citation type="journal article" date="2023" name="Mol. Biol. Evol.">
        <title>Genomics of Secondarily Temperate Adaptation in the Only Non-Antarctic Icefish.</title>
        <authorList>
            <person name="Rivera-Colon A.G."/>
            <person name="Rayamajhi N."/>
            <person name="Minhas B.F."/>
            <person name="Madrigal G."/>
            <person name="Bilyk K.T."/>
            <person name="Yoon V."/>
            <person name="Hune M."/>
            <person name="Gregory S."/>
            <person name="Cheng C.H.C."/>
            <person name="Catchen J.M."/>
        </authorList>
    </citation>
    <scope>NUCLEOTIDE SEQUENCE [LARGE SCALE GENOMIC DNA]</scope>
    <source>
        <tissue evidence="2">White muscle</tissue>
    </source>
</reference>
<evidence type="ECO:0000313" key="2">
    <source>
        <dbReference type="EMBL" id="KAK5932010.1"/>
    </source>
</evidence>
<dbReference type="EMBL" id="JAURVH010001515">
    <property type="protein sequence ID" value="KAK5932010.1"/>
    <property type="molecule type" value="Genomic_DNA"/>
</dbReference>
<feature type="region of interest" description="Disordered" evidence="1">
    <location>
        <begin position="37"/>
        <end position="87"/>
    </location>
</feature>
<protein>
    <submittedName>
        <fullName evidence="2">Uncharacterized protein</fullName>
    </submittedName>
</protein>
<evidence type="ECO:0000256" key="1">
    <source>
        <dbReference type="SAM" id="MobiDB-lite"/>
    </source>
</evidence>
<keyword evidence="3" id="KW-1185">Reference proteome</keyword>
<sequence length="87" mass="9171">MTKGQIPSADRDNSGMIKGSRAATGWALCEDFVCLSGTKTTDTPPRSSVTGVESLNITLDSPPETELSNSQREGQLTQPESVTGVTK</sequence>
<accession>A0AAN8E5K8</accession>
<feature type="region of interest" description="Disordered" evidence="1">
    <location>
        <begin position="1"/>
        <end position="20"/>
    </location>
</feature>
<name>A0AAN8E5K8_CHAGU</name>
<gene>
    <name evidence="2" type="ORF">CgunFtcFv8_003749</name>
</gene>
<organism evidence="2 3">
    <name type="scientific">Champsocephalus gunnari</name>
    <name type="common">Mackerel icefish</name>
    <dbReference type="NCBI Taxonomy" id="52237"/>
    <lineage>
        <taxon>Eukaryota</taxon>
        <taxon>Metazoa</taxon>
        <taxon>Chordata</taxon>
        <taxon>Craniata</taxon>
        <taxon>Vertebrata</taxon>
        <taxon>Euteleostomi</taxon>
        <taxon>Actinopterygii</taxon>
        <taxon>Neopterygii</taxon>
        <taxon>Teleostei</taxon>
        <taxon>Neoteleostei</taxon>
        <taxon>Acanthomorphata</taxon>
        <taxon>Eupercaria</taxon>
        <taxon>Perciformes</taxon>
        <taxon>Notothenioidei</taxon>
        <taxon>Channichthyidae</taxon>
        <taxon>Champsocephalus</taxon>
    </lineage>
</organism>
<evidence type="ECO:0000313" key="3">
    <source>
        <dbReference type="Proteomes" id="UP001331515"/>
    </source>
</evidence>
<comment type="caution">
    <text evidence="2">The sequence shown here is derived from an EMBL/GenBank/DDBJ whole genome shotgun (WGS) entry which is preliminary data.</text>
</comment>
<feature type="compositionally biased region" description="Polar residues" evidence="1">
    <location>
        <begin position="66"/>
        <end position="87"/>
    </location>
</feature>
<feature type="compositionally biased region" description="Polar residues" evidence="1">
    <location>
        <begin position="37"/>
        <end position="59"/>
    </location>
</feature>
<dbReference type="Proteomes" id="UP001331515">
    <property type="component" value="Unassembled WGS sequence"/>
</dbReference>
<proteinExistence type="predicted"/>